<evidence type="ECO:0000256" key="5">
    <source>
        <dbReference type="ARBA" id="ARBA00023136"/>
    </source>
</evidence>
<dbReference type="RefSeq" id="WP_115219171.1">
    <property type="nucleotide sequence ID" value="NZ_UHIA01000004.1"/>
</dbReference>
<keyword evidence="9" id="KW-1185">Reference proteome</keyword>
<evidence type="ECO:0000313" key="9">
    <source>
        <dbReference type="Proteomes" id="UP000254575"/>
    </source>
</evidence>
<feature type="transmembrane region" description="Helical" evidence="6">
    <location>
        <begin position="99"/>
        <end position="120"/>
    </location>
</feature>
<dbReference type="InterPro" id="IPR000620">
    <property type="entry name" value="EamA_dom"/>
</dbReference>
<feature type="transmembrane region" description="Helical" evidence="6">
    <location>
        <begin position="42"/>
        <end position="60"/>
    </location>
</feature>
<feature type="transmembrane region" description="Helical" evidence="6">
    <location>
        <begin position="285"/>
        <end position="303"/>
    </location>
</feature>
<protein>
    <submittedName>
        <fullName evidence="8">Uncharacterized conserved small protein</fullName>
    </submittedName>
</protein>
<feature type="transmembrane region" description="Helical" evidence="6">
    <location>
        <begin position="72"/>
        <end position="93"/>
    </location>
</feature>
<evidence type="ECO:0000259" key="7">
    <source>
        <dbReference type="Pfam" id="PF00892"/>
    </source>
</evidence>
<keyword evidence="5 6" id="KW-0472">Membrane</keyword>
<dbReference type="PANTHER" id="PTHR32322:SF18">
    <property type="entry name" value="S-ADENOSYLMETHIONINE_S-ADENOSYLHOMOCYSTEINE TRANSPORTER"/>
    <property type="match status" value="1"/>
</dbReference>
<feature type="transmembrane region" description="Helical" evidence="6">
    <location>
        <begin position="260"/>
        <end position="279"/>
    </location>
</feature>
<evidence type="ECO:0000256" key="1">
    <source>
        <dbReference type="ARBA" id="ARBA00004651"/>
    </source>
</evidence>
<feature type="transmembrane region" description="Helical" evidence="6">
    <location>
        <begin position="226"/>
        <end position="248"/>
    </location>
</feature>
<dbReference type="InterPro" id="IPR050638">
    <property type="entry name" value="AA-Vitamin_Transporters"/>
</dbReference>
<reference evidence="8 9" key="1">
    <citation type="submission" date="2018-06" db="EMBL/GenBank/DDBJ databases">
        <authorList>
            <consortium name="Pathogen Informatics"/>
            <person name="Doyle S."/>
        </authorList>
    </citation>
    <scope>NUCLEOTIDE SEQUENCE [LARGE SCALE GENOMIC DNA]</scope>
    <source>
        <strain evidence="8 9">NCTC10717</strain>
    </source>
</reference>
<sequence length="316" mass="34871">MNTAKRLPFPRLLLLLAPIIWASSNAVGKLSVDLLTPYQFTFYRWLLATLILSLVFKKQIQRDMPLLRARKWWLLCWGGSAFCLFNILLYTAFAYKAAVVNVAIVHSLIPMFVLVAGAIIYREKLHALQWIGVFVALFGVLWLLSRGQLGSLLRLTLSTADWLILISALIYAAYSLVLRNAPAVHWASLLWAMCLSALLVGLPFWLWELVHSGQLLKIAQPGAAEIGKALLLISYVAVFVAIVSKVFYMEGVIAIGAARAAMAMNLLPVFNALLGLLLFADERAMFGSVHIVAISCVVIGIACSETGAWQLKKAKT</sequence>
<evidence type="ECO:0000256" key="2">
    <source>
        <dbReference type="ARBA" id="ARBA00022475"/>
    </source>
</evidence>
<comment type="subcellular location">
    <subcellularLocation>
        <location evidence="1">Cell membrane</location>
        <topology evidence="1">Multi-pass membrane protein</topology>
    </subcellularLocation>
</comment>
<dbReference type="AlphaFoldDB" id="A0A380N0L1"/>
<evidence type="ECO:0000256" key="6">
    <source>
        <dbReference type="SAM" id="Phobius"/>
    </source>
</evidence>
<dbReference type="Proteomes" id="UP000254575">
    <property type="component" value="Unassembled WGS sequence"/>
</dbReference>
<feature type="transmembrane region" description="Helical" evidence="6">
    <location>
        <begin position="151"/>
        <end position="174"/>
    </location>
</feature>
<dbReference type="EMBL" id="UHIA01000004">
    <property type="protein sequence ID" value="SUO98329.1"/>
    <property type="molecule type" value="Genomic_DNA"/>
</dbReference>
<feature type="domain" description="EamA" evidence="7">
    <location>
        <begin position="12"/>
        <end position="144"/>
    </location>
</feature>
<dbReference type="InterPro" id="IPR037185">
    <property type="entry name" value="EmrE-like"/>
</dbReference>
<feature type="transmembrane region" description="Helical" evidence="6">
    <location>
        <begin position="186"/>
        <end position="206"/>
    </location>
</feature>
<gene>
    <name evidence="8" type="ORF">NCTC10717_02071</name>
</gene>
<dbReference type="Pfam" id="PF00892">
    <property type="entry name" value="EamA"/>
    <property type="match status" value="2"/>
</dbReference>
<feature type="domain" description="EamA" evidence="7">
    <location>
        <begin position="160"/>
        <end position="303"/>
    </location>
</feature>
<organism evidence="8 9">
    <name type="scientific">Suttonella indologenes</name>
    <dbReference type="NCBI Taxonomy" id="13276"/>
    <lineage>
        <taxon>Bacteria</taxon>
        <taxon>Pseudomonadati</taxon>
        <taxon>Pseudomonadota</taxon>
        <taxon>Gammaproteobacteria</taxon>
        <taxon>Cardiobacteriales</taxon>
        <taxon>Cardiobacteriaceae</taxon>
        <taxon>Suttonella</taxon>
    </lineage>
</organism>
<accession>A0A380N0L1</accession>
<dbReference type="Gene3D" id="1.10.3730.20">
    <property type="match status" value="1"/>
</dbReference>
<evidence type="ECO:0000313" key="8">
    <source>
        <dbReference type="EMBL" id="SUO98329.1"/>
    </source>
</evidence>
<proteinExistence type="predicted"/>
<evidence type="ECO:0000256" key="3">
    <source>
        <dbReference type="ARBA" id="ARBA00022692"/>
    </source>
</evidence>
<dbReference type="OrthoDB" id="4167046at2"/>
<dbReference type="SUPFAM" id="SSF103481">
    <property type="entry name" value="Multidrug resistance efflux transporter EmrE"/>
    <property type="match status" value="1"/>
</dbReference>
<dbReference type="GO" id="GO:0005886">
    <property type="term" value="C:plasma membrane"/>
    <property type="evidence" value="ECO:0007669"/>
    <property type="project" value="UniProtKB-SubCell"/>
</dbReference>
<feature type="transmembrane region" description="Helical" evidence="6">
    <location>
        <begin position="127"/>
        <end position="145"/>
    </location>
</feature>
<name>A0A380N0L1_9GAMM</name>
<dbReference type="PANTHER" id="PTHR32322">
    <property type="entry name" value="INNER MEMBRANE TRANSPORTER"/>
    <property type="match status" value="1"/>
</dbReference>
<keyword evidence="3 6" id="KW-0812">Transmembrane</keyword>
<keyword evidence="2" id="KW-1003">Cell membrane</keyword>
<evidence type="ECO:0000256" key="4">
    <source>
        <dbReference type="ARBA" id="ARBA00022989"/>
    </source>
</evidence>
<keyword evidence="4 6" id="KW-1133">Transmembrane helix</keyword>